<organism evidence="1 2">
    <name type="scientific">Microbulbifer epialgicus</name>
    <dbReference type="NCBI Taxonomy" id="393907"/>
    <lineage>
        <taxon>Bacteria</taxon>
        <taxon>Pseudomonadati</taxon>
        <taxon>Pseudomonadota</taxon>
        <taxon>Gammaproteobacteria</taxon>
        <taxon>Cellvibrionales</taxon>
        <taxon>Microbulbiferaceae</taxon>
        <taxon>Microbulbifer</taxon>
    </lineage>
</organism>
<dbReference type="EMBL" id="JBGMEK010000031">
    <property type="protein sequence ID" value="MFA0812001.1"/>
    <property type="molecule type" value="Genomic_DNA"/>
</dbReference>
<reference evidence="1 2" key="1">
    <citation type="submission" date="2024-08" db="EMBL/GenBank/DDBJ databases">
        <authorList>
            <person name="Ishaq N."/>
        </authorList>
    </citation>
    <scope>NUCLEOTIDE SEQUENCE [LARGE SCALE GENOMIC DNA]</scope>
    <source>
        <strain evidence="1 2">DSM 18651</strain>
    </source>
</reference>
<comment type="caution">
    <text evidence="1">The sequence shown here is derived from an EMBL/GenBank/DDBJ whole genome shotgun (WGS) entry which is preliminary data.</text>
</comment>
<evidence type="ECO:0008006" key="3">
    <source>
        <dbReference type="Google" id="ProtNLM"/>
    </source>
</evidence>
<name>A0ABV4P1H2_9GAMM</name>
<dbReference type="Gene3D" id="2.170.16.10">
    <property type="entry name" value="Hedgehog/Intein (Hint) domain"/>
    <property type="match status" value="1"/>
</dbReference>
<proteinExistence type="predicted"/>
<evidence type="ECO:0000313" key="1">
    <source>
        <dbReference type="EMBL" id="MFA0812001.1"/>
    </source>
</evidence>
<evidence type="ECO:0000313" key="2">
    <source>
        <dbReference type="Proteomes" id="UP001569428"/>
    </source>
</evidence>
<dbReference type="InterPro" id="IPR036844">
    <property type="entry name" value="Hint_dom_sf"/>
</dbReference>
<sequence>MTTPSGQIGFSHLSVEIGAASTSQRSLNDSSVRILAGKSSGQIGLGDCRGKSWYAYTTAMTDWASRRSHTYFGGTANAYHRIYFNTDGTITTNGTLNSGSSRWVSQTGTPGNDFDIRVNVTSNGTGSEFSNGIAANTWYRLDAQRYFEHYVSRTTNGSTTGESKFKVELRWRGDNSIKDTATFTLNTTAIRSSDVDPDPGCLWTGYEIETKSGFKKLKDLVIGDVVKSYIIHGLPDESSQRRWEEWQASELSGDLSWSVVKHLEITEERMHMEVNAAKCSLSHPFFIERNGLYGFCRALYLKAGDKLLKDDLTWDSLIHIRLVKEPLEVLMLDVEETDTYIAGGYVNHNGVHKP</sequence>
<gene>
    <name evidence="1" type="ORF">ACCI49_13855</name>
</gene>
<dbReference type="CDD" id="cd00081">
    <property type="entry name" value="Hint"/>
    <property type="match status" value="1"/>
</dbReference>
<dbReference type="Proteomes" id="UP001569428">
    <property type="component" value="Unassembled WGS sequence"/>
</dbReference>
<keyword evidence="2" id="KW-1185">Reference proteome</keyword>
<dbReference type="SUPFAM" id="SSF51294">
    <property type="entry name" value="Hedgehog/intein (Hint) domain"/>
    <property type="match status" value="1"/>
</dbReference>
<accession>A0ABV4P1H2</accession>
<protein>
    <recommendedName>
        <fullName evidence="3">Intein N-terminal splicing region</fullName>
    </recommendedName>
</protein>
<dbReference type="RefSeq" id="WP_371839613.1">
    <property type="nucleotide sequence ID" value="NZ_JBGMEK010000031.1"/>
</dbReference>